<evidence type="ECO:0000256" key="8">
    <source>
        <dbReference type="ARBA" id="ARBA00023065"/>
    </source>
</evidence>
<dbReference type="SUPFAM" id="SSF144083">
    <property type="entry name" value="Magnesium transport protein CorA, transmembrane region"/>
    <property type="match status" value="1"/>
</dbReference>
<evidence type="ECO:0000256" key="3">
    <source>
        <dbReference type="ARBA" id="ARBA00022448"/>
    </source>
</evidence>
<comment type="subcellular location">
    <subcellularLocation>
        <location evidence="1">Cell membrane</location>
        <topology evidence="1">Multi-pass membrane protein</topology>
    </subcellularLocation>
</comment>
<evidence type="ECO:0000313" key="13">
    <source>
        <dbReference type="EMBL" id="GED09624.1"/>
    </source>
</evidence>
<dbReference type="InterPro" id="IPR050829">
    <property type="entry name" value="CorA_MIT"/>
</dbReference>
<keyword evidence="9 12" id="KW-0472">Membrane</keyword>
<evidence type="ECO:0000256" key="12">
    <source>
        <dbReference type="SAM" id="Phobius"/>
    </source>
</evidence>
<reference evidence="13 14" key="1">
    <citation type="submission" date="2019-06" db="EMBL/GenBank/DDBJ databases">
        <title>Whole genome shotgun sequence of Cellulosimicrobium cellulans NBRC 15516.</title>
        <authorList>
            <person name="Hosoyama A."/>
            <person name="Uohara A."/>
            <person name="Ohji S."/>
            <person name="Ichikawa N."/>
        </authorList>
    </citation>
    <scope>NUCLEOTIDE SEQUENCE [LARGE SCALE GENOMIC DNA]</scope>
    <source>
        <strain evidence="13 14">NBRC 15516</strain>
    </source>
</reference>
<dbReference type="GO" id="GO:0015087">
    <property type="term" value="F:cobalt ion transmembrane transporter activity"/>
    <property type="evidence" value="ECO:0007669"/>
    <property type="project" value="TreeGrafter"/>
</dbReference>
<protein>
    <submittedName>
        <fullName evidence="13">Magnesium transporter</fullName>
    </submittedName>
</protein>
<keyword evidence="8" id="KW-0406">Ion transport</keyword>
<dbReference type="GO" id="GO:0005886">
    <property type="term" value="C:plasma membrane"/>
    <property type="evidence" value="ECO:0007669"/>
    <property type="project" value="UniProtKB-SubCell"/>
</dbReference>
<comment type="catalytic activity">
    <reaction evidence="10">
        <text>Mg(2+)(in) = Mg(2+)(out)</text>
        <dbReference type="Rhea" id="RHEA:29827"/>
        <dbReference type="ChEBI" id="CHEBI:18420"/>
    </reaction>
</comment>
<accession>A0A4Y4E0Q6</accession>
<keyword evidence="5 12" id="KW-0812">Transmembrane</keyword>
<keyword evidence="3" id="KW-0813">Transport</keyword>
<dbReference type="PANTHER" id="PTHR47685:SF1">
    <property type="entry name" value="MAGNESIUM TRANSPORT PROTEIN CORA"/>
    <property type="match status" value="1"/>
</dbReference>
<evidence type="ECO:0000256" key="7">
    <source>
        <dbReference type="ARBA" id="ARBA00022989"/>
    </source>
</evidence>
<keyword evidence="7 12" id="KW-1133">Transmembrane helix</keyword>
<name>A0A4Y4E0Q6_CELCE</name>
<keyword evidence="4" id="KW-1003">Cell membrane</keyword>
<evidence type="ECO:0000256" key="4">
    <source>
        <dbReference type="ARBA" id="ARBA00022475"/>
    </source>
</evidence>
<comment type="similarity">
    <text evidence="2">Belongs to the CorA metal ion transporter (MIT) (TC 1.A.35) family.</text>
</comment>
<evidence type="ECO:0000313" key="14">
    <source>
        <dbReference type="Proteomes" id="UP000316659"/>
    </source>
</evidence>
<keyword evidence="6" id="KW-0460">Magnesium</keyword>
<dbReference type="GO" id="GO:0015095">
    <property type="term" value="F:magnesium ion transmembrane transporter activity"/>
    <property type="evidence" value="ECO:0007669"/>
    <property type="project" value="TreeGrafter"/>
</dbReference>
<evidence type="ECO:0000256" key="11">
    <source>
        <dbReference type="ARBA" id="ARBA00045497"/>
    </source>
</evidence>
<dbReference type="Proteomes" id="UP000316659">
    <property type="component" value="Unassembled WGS sequence"/>
</dbReference>
<dbReference type="Gene3D" id="1.20.58.340">
    <property type="entry name" value="Magnesium transport protein CorA, transmembrane region"/>
    <property type="match status" value="1"/>
</dbReference>
<comment type="caution">
    <text evidence="13">The sequence shown here is derived from an EMBL/GenBank/DDBJ whole genome shotgun (WGS) entry which is preliminary data.</text>
</comment>
<evidence type="ECO:0000256" key="1">
    <source>
        <dbReference type="ARBA" id="ARBA00004651"/>
    </source>
</evidence>
<gene>
    <name evidence="13" type="ORF">CCE02nite_16230</name>
</gene>
<dbReference type="InterPro" id="IPR002523">
    <property type="entry name" value="MgTranspt_CorA/ZnTranspt_ZntB"/>
</dbReference>
<evidence type="ECO:0000256" key="5">
    <source>
        <dbReference type="ARBA" id="ARBA00022692"/>
    </source>
</evidence>
<dbReference type="InterPro" id="IPR045861">
    <property type="entry name" value="CorA_cytoplasmic_dom"/>
</dbReference>
<feature type="transmembrane region" description="Helical" evidence="12">
    <location>
        <begin position="290"/>
        <end position="313"/>
    </location>
</feature>
<sequence length="352" mass="38467">MTTTLPEPTSLVPAVGTTRVLPETVAARALPAPARGGLDLRARAHGTGAPRFDPRVLRSHWVQVGVGDPDAAARAAEHGVDFVAAGGRVWETDAHVYLPVTATRRDGDRVVDERIVLALSPDVVVTAQPQRHYGVFDKAIARMRRTPWLIGSSYGVAYALLYSLNEAADRVVSYASDLLEDMSDEIDEATRGVDSRGREIGVSDMQDTITRMNRAEEIVSRAQESQLSLARAARHLRSEIADSDPVLAGLVETLVADIDGVKQHAGFEHDKVRYLQQAIMTSLDVKQAQIVKVFTIITAVFLPPTLIASFYGMNFTHMPELDRPSGFTVTVLLTLVAAVIPLAYIKRRGWLR</sequence>
<dbReference type="AlphaFoldDB" id="A0A4Y4E0Q6"/>
<dbReference type="RefSeq" id="WP_141389130.1">
    <property type="nucleotide sequence ID" value="NZ_BJNZ01000007.1"/>
</dbReference>
<evidence type="ECO:0000256" key="2">
    <source>
        <dbReference type="ARBA" id="ARBA00009765"/>
    </source>
</evidence>
<dbReference type="FunFam" id="1.20.58.340:FF:000004">
    <property type="entry name" value="Magnesium transport protein CorA"/>
    <property type="match status" value="1"/>
</dbReference>
<dbReference type="Pfam" id="PF01544">
    <property type="entry name" value="CorA"/>
    <property type="match status" value="1"/>
</dbReference>
<evidence type="ECO:0000256" key="10">
    <source>
        <dbReference type="ARBA" id="ARBA00034269"/>
    </source>
</evidence>
<dbReference type="PANTHER" id="PTHR47685">
    <property type="entry name" value="MAGNESIUM TRANSPORT PROTEIN CORA"/>
    <property type="match status" value="1"/>
</dbReference>
<comment type="function">
    <text evidence="11">Mediates influx of magnesium ions. Alternates between open and closed states. Activated by low cytoplasmic Mg(2+) levels. Inactive when cytoplasmic Mg(2+) levels are high.</text>
</comment>
<evidence type="ECO:0000256" key="9">
    <source>
        <dbReference type="ARBA" id="ARBA00023136"/>
    </source>
</evidence>
<organism evidence="13 14">
    <name type="scientific">Cellulosimicrobium cellulans</name>
    <name type="common">Arthrobacter luteus</name>
    <dbReference type="NCBI Taxonomy" id="1710"/>
    <lineage>
        <taxon>Bacteria</taxon>
        <taxon>Bacillati</taxon>
        <taxon>Actinomycetota</taxon>
        <taxon>Actinomycetes</taxon>
        <taxon>Micrococcales</taxon>
        <taxon>Promicromonosporaceae</taxon>
        <taxon>Cellulosimicrobium</taxon>
    </lineage>
</organism>
<dbReference type="GO" id="GO:0015099">
    <property type="term" value="F:nickel cation transmembrane transporter activity"/>
    <property type="evidence" value="ECO:0007669"/>
    <property type="project" value="TreeGrafter"/>
</dbReference>
<dbReference type="SUPFAM" id="SSF143865">
    <property type="entry name" value="CorA soluble domain-like"/>
    <property type="match status" value="1"/>
</dbReference>
<dbReference type="EMBL" id="BJNZ01000007">
    <property type="protein sequence ID" value="GED09624.1"/>
    <property type="molecule type" value="Genomic_DNA"/>
</dbReference>
<evidence type="ECO:0000256" key="6">
    <source>
        <dbReference type="ARBA" id="ARBA00022842"/>
    </source>
</evidence>
<proteinExistence type="inferred from homology"/>
<feature type="transmembrane region" description="Helical" evidence="12">
    <location>
        <begin position="325"/>
        <end position="345"/>
    </location>
</feature>
<dbReference type="InterPro" id="IPR045863">
    <property type="entry name" value="CorA_TM1_TM2"/>
</dbReference>